<dbReference type="InterPro" id="IPR002575">
    <property type="entry name" value="Aminoglycoside_PTrfase"/>
</dbReference>
<feature type="domain" description="Aminoglycoside phosphotransferase" evidence="1">
    <location>
        <begin position="81"/>
        <end position="280"/>
    </location>
</feature>
<dbReference type="PANTHER" id="PTHR21310">
    <property type="entry name" value="AMINOGLYCOSIDE PHOSPHOTRANSFERASE-RELATED-RELATED"/>
    <property type="match status" value="1"/>
</dbReference>
<dbReference type="AlphaFoldDB" id="A0A9Q8PI01"/>
<evidence type="ECO:0000259" key="1">
    <source>
        <dbReference type="Pfam" id="PF01636"/>
    </source>
</evidence>
<keyword evidence="3" id="KW-1185">Reference proteome</keyword>
<reference evidence="2" key="1">
    <citation type="submission" date="2021-12" db="EMBL/GenBank/DDBJ databases">
        <authorList>
            <person name="Zaccaron A."/>
            <person name="Stergiopoulos I."/>
        </authorList>
    </citation>
    <scope>NUCLEOTIDE SEQUENCE</scope>
    <source>
        <strain evidence="2">Race5_Kim</strain>
    </source>
</reference>
<dbReference type="EMBL" id="CP090172">
    <property type="protein sequence ID" value="UJO22777.1"/>
    <property type="molecule type" value="Genomic_DNA"/>
</dbReference>
<evidence type="ECO:0000313" key="3">
    <source>
        <dbReference type="Proteomes" id="UP000756132"/>
    </source>
</evidence>
<accession>A0A9Q8PI01</accession>
<organism evidence="2 3">
    <name type="scientific">Passalora fulva</name>
    <name type="common">Tomato leaf mold</name>
    <name type="synonym">Cladosporium fulvum</name>
    <dbReference type="NCBI Taxonomy" id="5499"/>
    <lineage>
        <taxon>Eukaryota</taxon>
        <taxon>Fungi</taxon>
        <taxon>Dikarya</taxon>
        <taxon>Ascomycota</taxon>
        <taxon>Pezizomycotina</taxon>
        <taxon>Dothideomycetes</taxon>
        <taxon>Dothideomycetidae</taxon>
        <taxon>Mycosphaerellales</taxon>
        <taxon>Mycosphaerellaceae</taxon>
        <taxon>Fulvia</taxon>
    </lineage>
</organism>
<dbReference type="Pfam" id="PF01636">
    <property type="entry name" value="APH"/>
    <property type="match status" value="1"/>
</dbReference>
<dbReference type="PANTHER" id="PTHR21310:SF48">
    <property type="entry name" value="AMINOGLYCOSIDE PHOSPHOTRANSFERASE DOMAIN-CONTAINING PROTEIN"/>
    <property type="match status" value="1"/>
</dbReference>
<proteinExistence type="predicted"/>
<name>A0A9Q8PI01_PASFU</name>
<dbReference type="Proteomes" id="UP000756132">
    <property type="component" value="Chromosome 10"/>
</dbReference>
<dbReference type="OrthoDB" id="4177236at2759"/>
<dbReference type="RefSeq" id="XP_047767143.1">
    <property type="nucleotide sequence ID" value="XM_047911323.1"/>
</dbReference>
<dbReference type="Gene3D" id="3.30.200.150">
    <property type="match status" value="1"/>
</dbReference>
<reference evidence="2" key="2">
    <citation type="journal article" date="2022" name="Microb. Genom.">
        <title>A chromosome-scale genome assembly of the tomato pathogen Cladosporium fulvum reveals a compartmentalized genome architecture and the presence of a dispensable chromosome.</title>
        <authorList>
            <person name="Zaccaron A.Z."/>
            <person name="Chen L.H."/>
            <person name="Samaras A."/>
            <person name="Stergiopoulos I."/>
        </authorList>
    </citation>
    <scope>NUCLEOTIDE SEQUENCE</scope>
    <source>
        <strain evidence="2">Race5_Kim</strain>
    </source>
</reference>
<evidence type="ECO:0000313" key="2">
    <source>
        <dbReference type="EMBL" id="UJO22777.1"/>
    </source>
</evidence>
<dbReference type="SUPFAM" id="SSF56112">
    <property type="entry name" value="Protein kinase-like (PK-like)"/>
    <property type="match status" value="1"/>
</dbReference>
<gene>
    <name evidence="2" type="ORF">CLAFUR5_12175</name>
</gene>
<dbReference type="GeneID" id="71992053"/>
<sequence>MTCLLSVHKLPTRNNEQPGLIVTMWEPVTLPFTSDAARSLPTADEIRSCTHILRERPAGTSKVVAVNHDIVVKFGSGVHVREGQTLVYLERFLPNVPAPRLHAMYRDSEDLFLLMERVPGKQLDTMWPSLNESDKDAITNKLCNIFEAMRQAECPWPDFFGGLDGSGVHHYLLYSQKKGDRKFLGPFYGEADFVTGLTNNLRALRERNHRPDFKARHYEAHLRNVLQGFRPTLTHSDLDKTNIMVAETSSGGEERDFEVMLVDWELAGWYPDFWEFFCTSSTFDYVYWEEDWCWRTEQFLQVWPAKTAMMRMLDKDMRI</sequence>
<dbReference type="InterPro" id="IPR051678">
    <property type="entry name" value="AGP_Transferase"/>
</dbReference>
<protein>
    <recommendedName>
        <fullName evidence="1">Aminoglycoside phosphotransferase domain-containing protein</fullName>
    </recommendedName>
</protein>
<dbReference type="InterPro" id="IPR011009">
    <property type="entry name" value="Kinase-like_dom_sf"/>
</dbReference>
<dbReference type="KEGG" id="ffu:CLAFUR5_12175"/>
<dbReference type="Gene3D" id="3.90.1200.10">
    <property type="match status" value="1"/>
</dbReference>